<accession>A0ACC1ILT6</accession>
<protein>
    <submittedName>
        <fullName evidence="1">Uncharacterized protein</fullName>
    </submittedName>
</protein>
<name>A0ACC1ILT6_9FUNG</name>
<reference evidence="1" key="1">
    <citation type="submission" date="2022-07" db="EMBL/GenBank/DDBJ databases">
        <title>Phylogenomic reconstructions and comparative analyses of Kickxellomycotina fungi.</title>
        <authorList>
            <person name="Reynolds N.K."/>
            <person name="Stajich J.E."/>
            <person name="Barry K."/>
            <person name="Grigoriev I.V."/>
            <person name="Crous P."/>
            <person name="Smith M.E."/>
        </authorList>
    </citation>
    <scope>NUCLEOTIDE SEQUENCE</scope>
    <source>
        <strain evidence="1">Benny 63K</strain>
    </source>
</reference>
<sequence length="1254" mass="138703">MVATKAKVREIVTLKEGQDPVDISQLSPGIARRVSQKLEPSRLSNRNSDRTDTCPQFSKTYPCEKLYVLIDNRRFNNSSRHCHHDDDELWRSEEEGDTNSGLDLPLLSSIAGNAEEAIHESRDEPIVIDPSGDEGEGVGQVGDLADTEVVAELFLETLSQSQIDPLVKALDEALADDPVEPQTSAPTDISYLEQIKESDDAWLTTQENVRKMTDELTLDHEIVGSLPGTAVGTECDETGHIEELKAVIISNNDDSNDKDSKDKYGDNDDDDSRANKLCTLTAETLIYDDSSDILDAICAALPDPETLCASDFEHSRLQPNLFEPAHTLTSPHKGPNYMQSVYEFSSSDFTVPEDPSLWLQFQRKKYSRWAKFHPHIKEVQVRLIPQTGTCSSISKFNQPKCRACIGRVANKGCRFVNVRYITQLDIELTSGTKATRYLTCPVFRSEIEKAPAVRQPITPILLPGRNVIADDETSWTEFHILCETAGATKSMLRMELAVVRDLQVSGLRGSCGGIISFFKVPTLDPSAELDSDAIIVHPLYGCAPTPCIVRKVPLGAHQKCDKCAVPIFSAYFSCCMCMSEICIRCFDAWDDSDVNENYYLVERGTKKTSASGADNTSSSAVDMSYCKRMTQTGEDGKVIYHCTRHKKRQFIRVSHYSEDELELMLRKVNKIVQYCDHLDEMQPAGYSAISLCANELGLHDPDQKIDVMWTTELLDDIDCNTEIIASMGDAEFGADQTLRSGSKDNFGGTGALCAGPSRSQSHYLEAEWAFKLQTELLVPPQPLPKWHQTPVYAAAADLTLREFAQLWEDNHVVVVTGLLNDLELQAWSPDVLVQRLNKLPAQIYELSSKDVSIGSWTLGQFLHMFGGDTQASAAEESDDWPARRDKLTSSRLRACSKLQPGLGKSSGQSKRADSTMQGNEENAAASAPADMPGPSRRWHSGTPQGKRAAAAQELKTAAAASTADTPGGSSDEDESVGLMKRFNKLLDATTQKLPFPQYSSQDGSLNLANRLPTQYMRLDLRPELHCTYGSRDVGSRDNLRLEVADMVNLMVYASAEQDTALVPVAKGASAGIPRRASRGRPRLSGQQTKLSQVVEWTVFPPAAIQYVQSSLSDTEQSIIQIFEQGIYLDTSKCREIYGEYGDDAQSYLVRQQPGDAVFVPAGSAYQRCSFRNTVAIQSKFMSAEHMGTARWVCNEIARNKGCLRRKEMLPVMDILWWTWMGSPGDCDQSADKVISKSKKKSQTTAMSEGMAAAY</sequence>
<dbReference type="Proteomes" id="UP001150581">
    <property type="component" value="Unassembled WGS sequence"/>
</dbReference>
<evidence type="ECO:0000313" key="2">
    <source>
        <dbReference type="Proteomes" id="UP001150581"/>
    </source>
</evidence>
<organism evidence="1 2">
    <name type="scientific">Kickxella alabastrina</name>
    <dbReference type="NCBI Taxonomy" id="61397"/>
    <lineage>
        <taxon>Eukaryota</taxon>
        <taxon>Fungi</taxon>
        <taxon>Fungi incertae sedis</taxon>
        <taxon>Zoopagomycota</taxon>
        <taxon>Kickxellomycotina</taxon>
        <taxon>Kickxellomycetes</taxon>
        <taxon>Kickxellales</taxon>
        <taxon>Kickxellaceae</taxon>
        <taxon>Kickxella</taxon>
    </lineage>
</organism>
<proteinExistence type="predicted"/>
<feature type="non-terminal residue" evidence="1">
    <location>
        <position position="1254"/>
    </location>
</feature>
<evidence type="ECO:0000313" key="1">
    <source>
        <dbReference type="EMBL" id="KAJ1897528.1"/>
    </source>
</evidence>
<gene>
    <name evidence="1" type="ORF">LPJ66_003305</name>
</gene>
<keyword evidence="2" id="KW-1185">Reference proteome</keyword>
<comment type="caution">
    <text evidence="1">The sequence shown here is derived from an EMBL/GenBank/DDBJ whole genome shotgun (WGS) entry which is preliminary data.</text>
</comment>
<dbReference type="EMBL" id="JANBPG010000325">
    <property type="protein sequence ID" value="KAJ1897528.1"/>
    <property type="molecule type" value="Genomic_DNA"/>
</dbReference>